<name>F2EGQ7_HORVV</name>
<sequence>MEPPPAQSMSATDDLHDKSLDGCCSCCYDCCSSILDFLCCA</sequence>
<proteinExistence type="evidence at transcript level"/>
<dbReference type="EMBL" id="AK375334">
    <property type="protein sequence ID" value="BAK06529.1"/>
    <property type="molecule type" value="mRNA"/>
</dbReference>
<evidence type="ECO:0000313" key="1">
    <source>
        <dbReference type="EMBL" id="BAK06529.1"/>
    </source>
</evidence>
<dbReference type="KEGG" id="hvg:123402027"/>
<accession>F2EGQ7</accession>
<dbReference type="GeneID" id="123402027"/>
<organism evidence="1">
    <name type="scientific">Hordeum vulgare subsp. vulgare</name>
    <name type="common">Domesticated barley</name>
    <dbReference type="NCBI Taxonomy" id="112509"/>
    <lineage>
        <taxon>Eukaryota</taxon>
        <taxon>Viridiplantae</taxon>
        <taxon>Streptophyta</taxon>
        <taxon>Embryophyta</taxon>
        <taxon>Tracheophyta</taxon>
        <taxon>Spermatophyta</taxon>
        <taxon>Magnoliopsida</taxon>
        <taxon>Liliopsida</taxon>
        <taxon>Poales</taxon>
        <taxon>Poaceae</taxon>
        <taxon>BOP clade</taxon>
        <taxon>Pooideae</taxon>
        <taxon>Triticodae</taxon>
        <taxon>Triticeae</taxon>
        <taxon>Hordeinae</taxon>
        <taxon>Hordeum</taxon>
    </lineage>
</organism>
<protein>
    <submittedName>
        <fullName evidence="1">Predicted protein</fullName>
    </submittedName>
</protein>
<dbReference type="RefSeq" id="XP_044951817.1">
    <property type="nucleotide sequence ID" value="XM_045095882.1"/>
</dbReference>
<dbReference type="AlphaFoldDB" id="F2EGQ7"/>
<reference evidence="1" key="1">
    <citation type="journal article" date="2011" name="Plant Physiol.">
        <title>Comprehensive sequence analysis of 24,783 barley full-length cDNAs derived from 12 clone libraries.</title>
        <authorList>
            <person name="Matsumoto T."/>
            <person name="Tanaka T."/>
            <person name="Sakai H."/>
            <person name="Amano N."/>
            <person name="Kanamori H."/>
            <person name="Kurita K."/>
            <person name="Kikuta A."/>
            <person name="Kamiya K."/>
            <person name="Yamamoto M."/>
            <person name="Ikawa H."/>
            <person name="Fujii N."/>
            <person name="Hori K."/>
            <person name="Itoh T."/>
            <person name="Sato K."/>
        </authorList>
    </citation>
    <scope>NUCLEOTIDE SEQUENCE</scope>
</reference>